<dbReference type="CDD" id="cd12797">
    <property type="entry name" value="M23_peptidase"/>
    <property type="match status" value="1"/>
</dbReference>
<dbReference type="PANTHER" id="PTHR21666:SF270">
    <property type="entry name" value="MUREIN HYDROLASE ACTIVATOR ENVC"/>
    <property type="match status" value="1"/>
</dbReference>
<protein>
    <submittedName>
        <fullName evidence="3">M23 family metallopeptidase</fullName>
        <ecNumber evidence="3">3.4.-.-</ecNumber>
    </submittedName>
</protein>
<gene>
    <name evidence="3" type="ORF">Q8814_00780</name>
</gene>
<feature type="coiled-coil region" evidence="1">
    <location>
        <begin position="100"/>
        <end position="132"/>
    </location>
</feature>
<dbReference type="PANTHER" id="PTHR21666">
    <property type="entry name" value="PEPTIDASE-RELATED"/>
    <property type="match status" value="1"/>
</dbReference>
<keyword evidence="1" id="KW-0175">Coiled coil</keyword>
<evidence type="ECO:0000313" key="4">
    <source>
        <dbReference type="Proteomes" id="UP001331936"/>
    </source>
</evidence>
<evidence type="ECO:0000259" key="2">
    <source>
        <dbReference type="Pfam" id="PF01551"/>
    </source>
</evidence>
<dbReference type="EMBL" id="JAUZMZ010000002">
    <property type="protein sequence ID" value="MEE2030661.1"/>
    <property type="molecule type" value="Genomic_DNA"/>
</dbReference>
<dbReference type="InterPro" id="IPR011055">
    <property type="entry name" value="Dup_hybrid_motif"/>
</dbReference>
<organism evidence="3 4">
    <name type="scientific">Rhodococcus chondri</name>
    <dbReference type="NCBI Taxonomy" id="3065941"/>
    <lineage>
        <taxon>Bacteria</taxon>
        <taxon>Bacillati</taxon>
        <taxon>Actinomycetota</taxon>
        <taxon>Actinomycetes</taxon>
        <taxon>Mycobacteriales</taxon>
        <taxon>Nocardiaceae</taxon>
        <taxon>Rhodococcus</taxon>
    </lineage>
</organism>
<evidence type="ECO:0000313" key="3">
    <source>
        <dbReference type="EMBL" id="MEE2030661.1"/>
    </source>
</evidence>
<accession>A0ABU7JKT9</accession>
<dbReference type="Pfam" id="PF01551">
    <property type="entry name" value="Peptidase_M23"/>
    <property type="match status" value="1"/>
</dbReference>
<reference evidence="3 4" key="1">
    <citation type="submission" date="2023-08" db="EMBL/GenBank/DDBJ databases">
        <authorList>
            <person name="Girao M."/>
            <person name="Carvalho M.F."/>
        </authorList>
    </citation>
    <scope>NUCLEOTIDE SEQUENCE [LARGE SCALE GENOMIC DNA]</scope>
    <source>
        <strain evidence="3 4">CC-R104</strain>
    </source>
</reference>
<name>A0ABU7JKT9_9NOCA</name>
<dbReference type="GO" id="GO:0016787">
    <property type="term" value="F:hydrolase activity"/>
    <property type="evidence" value="ECO:0007669"/>
    <property type="project" value="UniProtKB-KW"/>
</dbReference>
<dbReference type="InterPro" id="IPR050570">
    <property type="entry name" value="Cell_wall_metabolism_enzyme"/>
</dbReference>
<dbReference type="InterPro" id="IPR016047">
    <property type="entry name" value="M23ase_b-sheet_dom"/>
</dbReference>
<keyword evidence="4" id="KW-1185">Reference proteome</keyword>
<dbReference type="Gene3D" id="2.70.70.10">
    <property type="entry name" value="Glucose Permease (Domain IIA)"/>
    <property type="match status" value="1"/>
</dbReference>
<keyword evidence="3" id="KW-0378">Hydrolase</keyword>
<proteinExistence type="predicted"/>
<dbReference type="EC" id="3.4.-.-" evidence="3"/>
<dbReference type="SUPFAM" id="SSF51261">
    <property type="entry name" value="Duplicated hybrid motif"/>
    <property type="match status" value="1"/>
</dbReference>
<sequence length="272" mass="28323">MSFTPENITNARPTRRRQAARVGKWASVALVAGTVTLTGTTAAHATNQPARVETGAAWTGTTESLSTAPQVLKVAGVESADYAEKLRRATEREAQRLAEAAALQAEADRIAREAAEQAAAQAAREAAEQAAREEAARRPAVAFPAAGTFTSGFGPRWGTSHNGIDIANSIGTPILSVTNGTVLESGPASGFGLWVRIAQDDGTIAVFGHIDRSLVSAGQQVHAGQQIATMGNRGQSTGPHLHFEVWHANGTKIDPAPWLAARGVPINGGRLG</sequence>
<comment type="caution">
    <text evidence="3">The sequence shown here is derived from an EMBL/GenBank/DDBJ whole genome shotgun (WGS) entry which is preliminary data.</text>
</comment>
<feature type="domain" description="M23ase beta-sheet core" evidence="2">
    <location>
        <begin position="160"/>
        <end position="255"/>
    </location>
</feature>
<dbReference type="Proteomes" id="UP001331936">
    <property type="component" value="Unassembled WGS sequence"/>
</dbReference>
<evidence type="ECO:0000256" key="1">
    <source>
        <dbReference type="SAM" id="Coils"/>
    </source>
</evidence>